<dbReference type="EMBL" id="FNAC01000041">
    <property type="protein sequence ID" value="SDD61544.1"/>
    <property type="molecule type" value="Genomic_DNA"/>
</dbReference>
<proteinExistence type="predicted"/>
<evidence type="ECO:0008006" key="4">
    <source>
        <dbReference type="Google" id="ProtNLM"/>
    </source>
</evidence>
<keyword evidence="1" id="KW-0732">Signal</keyword>
<dbReference type="AlphaFoldDB" id="A0A1G6W6T8"/>
<reference evidence="3" key="1">
    <citation type="submission" date="2016-10" db="EMBL/GenBank/DDBJ databases">
        <authorList>
            <person name="Varghese N."/>
            <person name="Submissions S."/>
        </authorList>
    </citation>
    <scope>NUCLEOTIDE SEQUENCE [LARGE SCALE GENOMIC DNA]</scope>
    <source>
        <strain evidence="3">DSM 23095</strain>
    </source>
</reference>
<accession>A0A1G6W6T8</accession>
<dbReference type="RefSeq" id="WP_087940808.1">
    <property type="nucleotide sequence ID" value="NZ_FNAC01000041.1"/>
</dbReference>
<name>A0A1G6W6T8_9BACT</name>
<evidence type="ECO:0000256" key="1">
    <source>
        <dbReference type="SAM" id="SignalP"/>
    </source>
</evidence>
<dbReference type="OrthoDB" id="795172at2"/>
<keyword evidence="3" id="KW-1185">Reference proteome</keyword>
<protein>
    <recommendedName>
        <fullName evidence="4">Lipocalin-like domain-containing protein</fullName>
    </recommendedName>
</protein>
<dbReference type="PROSITE" id="PS51257">
    <property type="entry name" value="PROKAR_LIPOPROTEIN"/>
    <property type="match status" value="1"/>
</dbReference>
<gene>
    <name evidence="2" type="ORF">SAMN04488104_104140</name>
</gene>
<dbReference type="STRING" id="686796.SAMN04488104_104140"/>
<evidence type="ECO:0000313" key="3">
    <source>
        <dbReference type="Proteomes" id="UP000199060"/>
    </source>
</evidence>
<feature type="signal peptide" evidence="1">
    <location>
        <begin position="1"/>
        <end position="20"/>
    </location>
</feature>
<sequence length="135" mass="15923">MKPVFYFASLFLILSLLSCSESENPRSPLIGTWENRTYVDSLDYWFVESYTFKNDSIFDLKTTVRDLEAGTDLGYRMTSTAWYNLEGDVFQYYYSDALIYFAFRPDDPLFVPKEDLRAGVIDFFRVPKGKIIFYR</sequence>
<dbReference type="Proteomes" id="UP000199060">
    <property type="component" value="Unassembled WGS sequence"/>
</dbReference>
<evidence type="ECO:0000313" key="2">
    <source>
        <dbReference type="EMBL" id="SDD61544.1"/>
    </source>
</evidence>
<feature type="chain" id="PRO_5011643407" description="Lipocalin-like domain-containing protein" evidence="1">
    <location>
        <begin position="21"/>
        <end position="135"/>
    </location>
</feature>
<organism evidence="2 3">
    <name type="scientific">Algoriphagus faecimaris</name>
    <dbReference type="NCBI Taxonomy" id="686796"/>
    <lineage>
        <taxon>Bacteria</taxon>
        <taxon>Pseudomonadati</taxon>
        <taxon>Bacteroidota</taxon>
        <taxon>Cytophagia</taxon>
        <taxon>Cytophagales</taxon>
        <taxon>Cyclobacteriaceae</taxon>
        <taxon>Algoriphagus</taxon>
    </lineage>
</organism>